<organism evidence="3 4">
    <name type="scientific">Ammoniphilus resinae</name>
    <dbReference type="NCBI Taxonomy" id="861532"/>
    <lineage>
        <taxon>Bacteria</taxon>
        <taxon>Bacillati</taxon>
        <taxon>Bacillota</taxon>
        <taxon>Bacilli</taxon>
        <taxon>Bacillales</taxon>
        <taxon>Paenibacillaceae</taxon>
        <taxon>Aneurinibacillus group</taxon>
        <taxon>Ammoniphilus</taxon>
    </lineage>
</organism>
<gene>
    <name evidence="3" type="ORF">J2Z37_001029</name>
</gene>
<dbReference type="PIRSF" id="PIRSF031509">
    <property type="entry name" value="Cell_wall_LiaF/YvqF"/>
    <property type="match status" value="1"/>
</dbReference>
<keyword evidence="4" id="KW-1185">Reference proteome</keyword>
<dbReference type="Pfam" id="PF09922">
    <property type="entry name" value="LiaF-like_C"/>
    <property type="match status" value="1"/>
</dbReference>
<sequence length="242" mass="28328">MFNRLSTELVNMILIIGVILLIIEIAFFHGGLIFSLFFLGLITYFGWKKYHRFWAKIIFWIGIIGLVITILNMMAVRFILVAAIILFLMNYYRLRKNPERITPQFQEMNTADSEPLFKMKPLFRWPFFGDQKTTESVYSWQDINIHGGYGNRIIDLSNTVLPDEAIISIRHFVGNVEIYVPYEVEVSILHSSLMGRAQIFGHQQIKVFNQSFLYQTEQFHQNKPRVKIITSILSGDLEVKRI</sequence>
<name>A0ABS4GLP4_9BACL</name>
<feature type="transmembrane region" description="Helical" evidence="1">
    <location>
        <begin position="57"/>
        <end position="88"/>
    </location>
</feature>
<dbReference type="InterPro" id="IPR024425">
    <property type="entry name" value="LiaF-like_C"/>
</dbReference>
<dbReference type="Proteomes" id="UP001519343">
    <property type="component" value="Unassembled WGS sequence"/>
</dbReference>
<feature type="transmembrane region" description="Helical" evidence="1">
    <location>
        <begin position="12"/>
        <end position="45"/>
    </location>
</feature>
<evidence type="ECO:0000313" key="4">
    <source>
        <dbReference type="Proteomes" id="UP001519343"/>
    </source>
</evidence>
<dbReference type="InterPro" id="IPR047793">
    <property type="entry name" value="LiaF_C"/>
</dbReference>
<evidence type="ECO:0000259" key="2">
    <source>
        <dbReference type="Pfam" id="PF09922"/>
    </source>
</evidence>
<evidence type="ECO:0000256" key="1">
    <source>
        <dbReference type="SAM" id="Phobius"/>
    </source>
</evidence>
<dbReference type="InterPro" id="IPR016975">
    <property type="entry name" value="Cell_wall_LiaF"/>
</dbReference>
<accession>A0ABS4GLP4</accession>
<keyword evidence="1" id="KW-0472">Membrane</keyword>
<comment type="caution">
    <text evidence="3">The sequence shown here is derived from an EMBL/GenBank/DDBJ whole genome shotgun (WGS) entry which is preliminary data.</text>
</comment>
<evidence type="ECO:0000313" key="3">
    <source>
        <dbReference type="EMBL" id="MBP1931032.1"/>
    </source>
</evidence>
<protein>
    <submittedName>
        <fullName evidence="3">Lia operon protein LiaF</fullName>
    </submittedName>
</protein>
<proteinExistence type="predicted"/>
<dbReference type="RefSeq" id="WP_209809131.1">
    <property type="nucleotide sequence ID" value="NZ_JAGGKT010000002.1"/>
</dbReference>
<feature type="domain" description="Cell wall-active antibiotics response LiaF-like C-terminal" evidence="2">
    <location>
        <begin position="127"/>
        <end position="239"/>
    </location>
</feature>
<dbReference type="EMBL" id="JAGGKT010000002">
    <property type="protein sequence ID" value="MBP1931032.1"/>
    <property type="molecule type" value="Genomic_DNA"/>
</dbReference>
<keyword evidence="1" id="KW-1133">Transmembrane helix</keyword>
<dbReference type="NCBIfam" id="NF040535">
    <property type="entry name" value="LiaF_C_term"/>
    <property type="match status" value="1"/>
</dbReference>
<reference evidence="3 4" key="1">
    <citation type="submission" date="2021-03" db="EMBL/GenBank/DDBJ databases">
        <title>Genomic Encyclopedia of Type Strains, Phase IV (KMG-IV): sequencing the most valuable type-strain genomes for metagenomic binning, comparative biology and taxonomic classification.</title>
        <authorList>
            <person name="Goeker M."/>
        </authorList>
    </citation>
    <scope>NUCLEOTIDE SEQUENCE [LARGE SCALE GENOMIC DNA]</scope>
    <source>
        <strain evidence="3 4">DSM 24738</strain>
    </source>
</reference>
<keyword evidence="1" id="KW-0812">Transmembrane</keyword>